<keyword evidence="6 10" id="KW-0560">Oxidoreductase</keyword>
<dbReference type="STRING" id="1296120.A0A1B9GR89"/>
<name>A0A1B9GR89_9TREE</name>
<reference evidence="13" key="2">
    <citation type="submission" date="2013-12" db="EMBL/GenBank/DDBJ databases">
        <title>Evolution of pathogenesis and genome organization in the Tremellales.</title>
        <authorList>
            <person name="Cuomo C."/>
            <person name="Litvintseva A."/>
            <person name="Heitman J."/>
            <person name="Chen Y."/>
            <person name="Sun S."/>
            <person name="Springer D."/>
            <person name="Dromer F."/>
            <person name="Young S."/>
            <person name="Zeng Q."/>
            <person name="Chapman S."/>
            <person name="Gujja S."/>
            <person name="Saif S."/>
            <person name="Birren B."/>
        </authorList>
    </citation>
    <scope>NUCLEOTIDE SEQUENCE [LARGE SCALE GENOMIC DNA]</scope>
    <source>
        <strain evidence="13">BCC8398</strain>
    </source>
</reference>
<reference evidence="12 13" key="1">
    <citation type="submission" date="2013-07" db="EMBL/GenBank/DDBJ databases">
        <title>The Genome Sequence of Cryptococcus heveanensis BCC8398.</title>
        <authorList>
            <consortium name="The Broad Institute Genome Sequencing Platform"/>
            <person name="Cuomo C."/>
            <person name="Litvintseva A."/>
            <person name="Chen Y."/>
            <person name="Heitman J."/>
            <person name="Sun S."/>
            <person name="Springer D."/>
            <person name="Dromer F."/>
            <person name="Young S.K."/>
            <person name="Zeng Q."/>
            <person name="Gargeya S."/>
            <person name="Fitzgerald M."/>
            <person name="Abouelleil A."/>
            <person name="Alvarado L."/>
            <person name="Berlin A.M."/>
            <person name="Chapman S.B."/>
            <person name="Dewar J."/>
            <person name="Goldberg J."/>
            <person name="Griggs A."/>
            <person name="Gujja S."/>
            <person name="Hansen M."/>
            <person name="Howarth C."/>
            <person name="Imamovic A."/>
            <person name="Larimer J."/>
            <person name="McCowan C."/>
            <person name="Murphy C."/>
            <person name="Pearson M."/>
            <person name="Priest M."/>
            <person name="Roberts A."/>
            <person name="Saif S."/>
            <person name="Shea T."/>
            <person name="Sykes S."/>
            <person name="Wortman J."/>
            <person name="Nusbaum C."/>
            <person name="Birren B."/>
        </authorList>
    </citation>
    <scope>NUCLEOTIDE SEQUENCE [LARGE SCALE GENOMIC DNA]</scope>
    <source>
        <strain evidence="12 13">BCC8398</strain>
    </source>
</reference>
<evidence type="ECO:0000256" key="4">
    <source>
        <dbReference type="ARBA" id="ARBA00022617"/>
    </source>
</evidence>
<evidence type="ECO:0008006" key="14">
    <source>
        <dbReference type="Google" id="ProtNLM"/>
    </source>
</evidence>
<dbReference type="SUPFAM" id="SSF48264">
    <property type="entry name" value="Cytochrome P450"/>
    <property type="match status" value="1"/>
</dbReference>
<dbReference type="InterPro" id="IPR017972">
    <property type="entry name" value="Cyt_P450_CS"/>
</dbReference>
<keyword evidence="11" id="KW-0472">Membrane</keyword>
<gene>
    <name evidence="12" type="ORF">I316_04623</name>
</gene>
<dbReference type="GO" id="GO:0005506">
    <property type="term" value="F:iron ion binding"/>
    <property type="evidence" value="ECO:0007669"/>
    <property type="project" value="InterPro"/>
</dbReference>
<dbReference type="OrthoDB" id="1470350at2759"/>
<accession>A0A1B9GR89</accession>
<feature type="transmembrane region" description="Helical" evidence="11">
    <location>
        <begin position="14"/>
        <end position="35"/>
    </location>
</feature>
<dbReference type="Pfam" id="PF00067">
    <property type="entry name" value="p450"/>
    <property type="match status" value="1"/>
</dbReference>
<keyword evidence="11" id="KW-1133">Transmembrane helix</keyword>
<evidence type="ECO:0000256" key="9">
    <source>
        <dbReference type="PIRSR" id="PIRSR602401-1"/>
    </source>
</evidence>
<dbReference type="PROSITE" id="PS00086">
    <property type="entry name" value="CYTOCHROME_P450"/>
    <property type="match status" value="1"/>
</dbReference>
<evidence type="ECO:0000313" key="12">
    <source>
        <dbReference type="EMBL" id="OCF33551.1"/>
    </source>
</evidence>
<dbReference type="GO" id="GO:0020037">
    <property type="term" value="F:heme binding"/>
    <property type="evidence" value="ECO:0007669"/>
    <property type="project" value="InterPro"/>
</dbReference>
<dbReference type="InterPro" id="IPR050121">
    <property type="entry name" value="Cytochrome_P450_monoxygenase"/>
</dbReference>
<evidence type="ECO:0000256" key="6">
    <source>
        <dbReference type="ARBA" id="ARBA00023002"/>
    </source>
</evidence>
<feature type="binding site" description="axial binding residue" evidence="9">
    <location>
        <position position="519"/>
    </location>
    <ligand>
        <name>heme</name>
        <dbReference type="ChEBI" id="CHEBI:30413"/>
    </ligand>
    <ligandPart>
        <name>Fe</name>
        <dbReference type="ChEBI" id="CHEBI:18248"/>
    </ligandPart>
</feature>
<dbReference type="EMBL" id="KI669504">
    <property type="protein sequence ID" value="OCF33551.1"/>
    <property type="molecule type" value="Genomic_DNA"/>
</dbReference>
<keyword evidence="13" id="KW-1185">Reference proteome</keyword>
<evidence type="ECO:0000256" key="11">
    <source>
        <dbReference type="SAM" id="Phobius"/>
    </source>
</evidence>
<dbReference type="PANTHER" id="PTHR24305">
    <property type="entry name" value="CYTOCHROME P450"/>
    <property type="match status" value="1"/>
</dbReference>
<comment type="cofactor">
    <cofactor evidence="1 9">
        <name>heme</name>
        <dbReference type="ChEBI" id="CHEBI:30413"/>
    </cofactor>
</comment>
<dbReference type="PRINTS" id="PR00463">
    <property type="entry name" value="EP450I"/>
</dbReference>
<keyword evidence="5 9" id="KW-0479">Metal-binding</keyword>
<keyword evidence="7 9" id="KW-0408">Iron</keyword>
<dbReference type="PRINTS" id="PR00385">
    <property type="entry name" value="P450"/>
</dbReference>
<evidence type="ECO:0000256" key="8">
    <source>
        <dbReference type="ARBA" id="ARBA00023033"/>
    </source>
</evidence>
<evidence type="ECO:0000256" key="1">
    <source>
        <dbReference type="ARBA" id="ARBA00001971"/>
    </source>
</evidence>
<dbReference type="Proteomes" id="UP000092666">
    <property type="component" value="Unassembled WGS sequence"/>
</dbReference>
<keyword evidence="11" id="KW-0812">Transmembrane</keyword>
<sequence length="584" mass="66242">MATNMFDSSTINQAATASLFAVSVIAAGLMVYQILRYAQLLWHVRGLPSIPTLFMGFEPGTRTRLPHIPWVCPVKDYTVYHPWLKYQRVRSDLIALPSLLSPSSTYITSSPSLHQFMASKPHIFHKPLYMKRYTALDLFGRTVLSTQNGPEYRRHSSIIKRCLGDRAMEDVWDAMRWATEVFVQQDIENEMSEGGVGVAGDIMEAMNRLTLLVIGRKGFGIDFPWNPVPSGSWDSELPFRDALHLVEKGILLEIILPPWLLTLIPSRRVKRYLRARKTFMTYLTRMYEAKNAELTADLGLDKKNIKDVPPPSDLLGALVHSQLTEEEETRLAGGDRGLAGLKKSEIIGNMWILIFAGHETTGSALSFTLAYLALYPEWQDKVYEECKEACGGVTPTYRDMHKLPLAQAVWQESLRLRDIVSTNMKHAVSDVVIPHTTWTPSGEVRQRVHLVKKGSLIIVDSSAAQLNPFYWGDDALTFNPLRHIHHGRTHSNTTCSSPSQGQERAQGPFVAFSLGQRQCIGKRFAETEMTCFVNAICATFRFSPVKAHSEETWDEMHWRLVESATEQITYQPGKFSLRFERRQR</sequence>
<evidence type="ECO:0000313" key="13">
    <source>
        <dbReference type="Proteomes" id="UP000092666"/>
    </source>
</evidence>
<comment type="pathway">
    <text evidence="2">Secondary metabolite biosynthesis.</text>
</comment>
<dbReference type="GO" id="GO:0004497">
    <property type="term" value="F:monooxygenase activity"/>
    <property type="evidence" value="ECO:0007669"/>
    <property type="project" value="UniProtKB-KW"/>
</dbReference>
<evidence type="ECO:0000256" key="2">
    <source>
        <dbReference type="ARBA" id="ARBA00005179"/>
    </source>
</evidence>
<evidence type="ECO:0000256" key="5">
    <source>
        <dbReference type="ARBA" id="ARBA00022723"/>
    </source>
</evidence>
<dbReference type="Gene3D" id="1.10.630.10">
    <property type="entry name" value="Cytochrome P450"/>
    <property type="match status" value="1"/>
</dbReference>
<evidence type="ECO:0000256" key="3">
    <source>
        <dbReference type="ARBA" id="ARBA00010617"/>
    </source>
</evidence>
<dbReference type="PANTHER" id="PTHR24305:SF166">
    <property type="entry name" value="CYTOCHROME P450 12A4, MITOCHONDRIAL-RELATED"/>
    <property type="match status" value="1"/>
</dbReference>
<dbReference type="InterPro" id="IPR001128">
    <property type="entry name" value="Cyt_P450"/>
</dbReference>
<protein>
    <recommendedName>
        <fullName evidence="14">Cytochrome P450</fullName>
    </recommendedName>
</protein>
<evidence type="ECO:0000256" key="10">
    <source>
        <dbReference type="RuleBase" id="RU000461"/>
    </source>
</evidence>
<keyword evidence="4 9" id="KW-0349">Heme</keyword>
<proteinExistence type="inferred from homology"/>
<keyword evidence="8 10" id="KW-0503">Monooxygenase</keyword>
<evidence type="ECO:0000256" key="7">
    <source>
        <dbReference type="ARBA" id="ARBA00023004"/>
    </source>
</evidence>
<comment type="similarity">
    <text evidence="3 10">Belongs to the cytochrome P450 family.</text>
</comment>
<dbReference type="GO" id="GO:0016705">
    <property type="term" value="F:oxidoreductase activity, acting on paired donors, with incorporation or reduction of molecular oxygen"/>
    <property type="evidence" value="ECO:0007669"/>
    <property type="project" value="InterPro"/>
</dbReference>
<dbReference type="InterPro" id="IPR036396">
    <property type="entry name" value="Cyt_P450_sf"/>
</dbReference>
<dbReference type="InterPro" id="IPR002401">
    <property type="entry name" value="Cyt_P450_E_grp-I"/>
</dbReference>
<organism evidence="12 13">
    <name type="scientific">Kwoniella heveanensis BCC8398</name>
    <dbReference type="NCBI Taxonomy" id="1296120"/>
    <lineage>
        <taxon>Eukaryota</taxon>
        <taxon>Fungi</taxon>
        <taxon>Dikarya</taxon>
        <taxon>Basidiomycota</taxon>
        <taxon>Agaricomycotina</taxon>
        <taxon>Tremellomycetes</taxon>
        <taxon>Tremellales</taxon>
        <taxon>Cryptococcaceae</taxon>
        <taxon>Kwoniella</taxon>
    </lineage>
</organism>
<dbReference type="AlphaFoldDB" id="A0A1B9GR89"/>